<evidence type="ECO:0000259" key="11">
    <source>
        <dbReference type="Pfam" id="PF20452"/>
    </source>
</evidence>
<feature type="compositionally biased region" description="Polar residues" evidence="8">
    <location>
        <begin position="1"/>
        <end position="11"/>
    </location>
</feature>
<accession>A0A2G9I869</accession>
<dbReference type="EMBL" id="NKXS01000160">
    <property type="protein sequence ID" value="PIN25954.1"/>
    <property type="molecule type" value="Genomic_DNA"/>
</dbReference>
<dbReference type="STRING" id="429701.A0A2G9I869"/>
<evidence type="ECO:0000259" key="9">
    <source>
        <dbReference type="Pfam" id="PF07887"/>
    </source>
</evidence>
<dbReference type="GO" id="GO:0003700">
    <property type="term" value="F:DNA-binding transcription factor activity"/>
    <property type="evidence" value="ECO:0007669"/>
    <property type="project" value="TreeGrafter"/>
</dbReference>
<dbReference type="InterPro" id="IPR012416">
    <property type="entry name" value="CBP60"/>
</dbReference>
<name>A0A2G9I869_9LAMI</name>
<dbReference type="PANTHER" id="PTHR31713:SF14">
    <property type="entry name" value="CALMODULIN-BINDING PROTEIN 60 A"/>
    <property type="match status" value="1"/>
</dbReference>
<keyword evidence="5" id="KW-0010">Activator</keyword>
<dbReference type="AlphaFoldDB" id="A0A2G9I869"/>
<dbReference type="OrthoDB" id="1604062at2759"/>
<dbReference type="InterPro" id="IPR046831">
    <property type="entry name" value="Calmodulin_bind_N"/>
</dbReference>
<dbReference type="GO" id="GO:0080142">
    <property type="term" value="P:regulation of salicylic acid biosynthetic process"/>
    <property type="evidence" value="ECO:0007669"/>
    <property type="project" value="TreeGrafter"/>
</dbReference>
<feature type="domain" description="Calmodulin binding protein central" evidence="10">
    <location>
        <begin position="244"/>
        <end position="309"/>
    </location>
</feature>
<keyword evidence="3" id="KW-0805">Transcription regulation</keyword>
<gene>
    <name evidence="12" type="ORF">CDL12_01290</name>
</gene>
<sequence>MSQKRQQQEEGTSFDDKRPRKTHSFKSAVQKVMQLRKLQNLMEPVLEPLIRRVVKEEVDMALRKYIISMKWNCGKDMHPSESRILQLQFLNAISLPVFTGTRIEGEGCTSMQVALVDKLTGQAVSSGLGSSARVEIVVLEGDFDSDEREDWTLEEFRNNMVKEREGKKALLNGDVITILKDGIGVVGNIMFTDNSSWTRSRKFRLGAKLLDNIGDVRVREARSEPFVVRDHRGELYKKHYPPSLSDEVWRLEKIGKDGAFHRRLRKERVNTVKDFLVLLFLDPTRLRNVLGTGMSAKMWEVVVEHAQTCALDQKLYLYSAPEKNAVTFNVVGQVVGILSNGQYVLADKLSEEEKADARRLVTSAFADSDKIITLDDESSLNMPSSSDLSIVQSSSNLPSEGNFPEDSSFHKLDRSTFLPPNTSSPDYMQSVFSVGGLSTFEDCLQGVDHLTYPGQASDSLICDTDTMNRAFCTDEHLQYFETDCSLENTINAFRPCPSIPIGNPQKAWNVLVSVLRWWFSIKRIIARKTRVR</sequence>
<comment type="similarity">
    <text evidence="2">Belongs to the plant ACBP60 protein family.</text>
</comment>
<dbReference type="Pfam" id="PF20451">
    <property type="entry name" value="Calmod_bind_M"/>
    <property type="match status" value="1"/>
</dbReference>
<protein>
    <submittedName>
        <fullName evidence="12">Uncharacterized protein</fullName>
    </submittedName>
</protein>
<dbReference type="PANTHER" id="PTHR31713">
    <property type="entry name" value="OS02G0177800 PROTEIN"/>
    <property type="match status" value="1"/>
</dbReference>
<feature type="compositionally biased region" description="Low complexity" evidence="8">
    <location>
        <begin position="379"/>
        <end position="395"/>
    </location>
</feature>
<dbReference type="GO" id="GO:0005516">
    <property type="term" value="F:calmodulin binding"/>
    <property type="evidence" value="ECO:0007669"/>
    <property type="project" value="InterPro"/>
</dbReference>
<dbReference type="InterPro" id="IPR046830">
    <property type="entry name" value="Calmod_bind_M"/>
</dbReference>
<evidence type="ECO:0000313" key="13">
    <source>
        <dbReference type="Proteomes" id="UP000231279"/>
    </source>
</evidence>
<evidence type="ECO:0000256" key="7">
    <source>
        <dbReference type="ARBA" id="ARBA00023242"/>
    </source>
</evidence>
<evidence type="ECO:0000256" key="2">
    <source>
        <dbReference type="ARBA" id="ARBA00007214"/>
    </source>
</evidence>
<comment type="caution">
    <text evidence="12">The sequence shown here is derived from an EMBL/GenBank/DDBJ whole genome shotgun (WGS) entry which is preliminary data.</text>
</comment>
<dbReference type="Pfam" id="PF07887">
    <property type="entry name" value="Calmodulin_bind"/>
    <property type="match status" value="1"/>
</dbReference>
<dbReference type="GO" id="GO:0043565">
    <property type="term" value="F:sequence-specific DNA binding"/>
    <property type="evidence" value="ECO:0007669"/>
    <property type="project" value="TreeGrafter"/>
</dbReference>
<evidence type="ECO:0000313" key="12">
    <source>
        <dbReference type="EMBL" id="PIN25954.1"/>
    </source>
</evidence>
<dbReference type="Proteomes" id="UP000231279">
    <property type="component" value="Unassembled WGS sequence"/>
</dbReference>
<keyword evidence="7" id="KW-0539">Nucleus</keyword>
<keyword evidence="6" id="KW-0804">Transcription</keyword>
<proteinExistence type="inferred from homology"/>
<keyword evidence="13" id="KW-1185">Reference proteome</keyword>
<dbReference type="InterPro" id="IPR046829">
    <property type="entry name" value="Calmod_bind_C"/>
</dbReference>
<evidence type="ECO:0000256" key="6">
    <source>
        <dbReference type="ARBA" id="ARBA00023163"/>
    </source>
</evidence>
<feature type="domain" description="Calmodulin binding protein-like N-terminal" evidence="9">
    <location>
        <begin position="85"/>
        <end position="231"/>
    </location>
</feature>
<evidence type="ECO:0000259" key="10">
    <source>
        <dbReference type="Pfam" id="PF20451"/>
    </source>
</evidence>
<organism evidence="12 13">
    <name type="scientific">Handroanthus impetiginosus</name>
    <dbReference type="NCBI Taxonomy" id="429701"/>
    <lineage>
        <taxon>Eukaryota</taxon>
        <taxon>Viridiplantae</taxon>
        <taxon>Streptophyta</taxon>
        <taxon>Embryophyta</taxon>
        <taxon>Tracheophyta</taxon>
        <taxon>Spermatophyta</taxon>
        <taxon>Magnoliopsida</taxon>
        <taxon>eudicotyledons</taxon>
        <taxon>Gunneridae</taxon>
        <taxon>Pentapetalae</taxon>
        <taxon>asterids</taxon>
        <taxon>lamiids</taxon>
        <taxon>Lamiales</taxon>
        <taxon>Bignoniaceae</taxon>
        <taxon>Crescentiina</taxon>
        <taxon>Tabebuia alliance</taxon>
        <taxon>Handroanthus</taxon>
    </lineage>
</organism>
<evidence type="ECO:0000256" key="1">
    <source>
        <dbReference type="ARBA" id="ARBA00004123"/>
    </source>
</evidence>
<evidence type="ECO:0000256" key="4">
    <source>
        <dbReference type="ARBA" id="ARBA00023125"/>
    </source>
</evidence>
<dbReference type="Pfam" id="PF20452">
    <property type="entry name" value="Calmod_bind_C"/>
    <property type="match status" value="1"/>
</dbReference>
<keyword evidence="4" id="KW-0238">DNA-binding</keyword>
<evidence type="ECO:0000256" key="3">
    <source>
        <dbReference type="ARBA" id="ARBA00023015"/>
    </source>
</evidence>
<comment type="subcellular location">
    <subcellularLocation>
        <location evidence="1">Nucleus</location>
    </subcellularLocation>
</comment>
<evidence type="ECO:0000256" key="8">
    <source>
        <dbReference type="SAM" id="MobiDB-lite"/>
    </source>
</evidence>
<feature type="region of interest" description="Disordered" evidence="8">
    <location>
        <begin position="377"/>
        <end position="408"/>
    </location>
</feature>
<feature type="region of interest" description="Disordered" evidence="8">
    <location>
        <begin position="1"/>
        <end position="23"/>
    </location>
</feature>
<reference evidence="13" key="1">
    <citation type="journal article" date="2018" name="Gigascience">
        <title>Genome assembly of the Pink Ipe (Handroanthus impetiginosus, Bignoniaceae), a highly valued, ecologically keystone Neotropical timber forest tree.</title>
        <authorList>
            <person name="Silva-Junior O.B."/>
            <person name="Grattapaglia D."/>
            <person name="Novaes E."/>
            <person name="Collevatti R.G."/>
        </authorList>
    </citation>
    <scope>NUCLEOTIDE SEQUENCE [LARGE SCALE GENOMIC DNA]</scope>
    <source>
        <strain evidence="13">cv. UFG-1</strain>
    </source>
</reference>
<evidence type="ECO:0000256" key="5">
    <source>
        <dbReference type="ARBA" id="ARBA00023159"/>
    </source>
</evidence>
<dbReference type="GO" id="GO:0005634">
    <property type="term" value="C:nucleus"/>
    <property type="evidence" value="ECO:0007669"/>
    <property type="project" value="UniProtKB-SubCell"/>
</dbReference>
<feature type="domain" description="Calmodulin binding protein C-terminal" evidence="11">
    <location>
        <begin position="314"/>
        <end position="371"/>
    </location>
</feature>